<dbReference type="PANTHER" id="PTHR47197">
    <property type="entry name" value="PROTEIN NIRF"/>
    <property type="match status" value="1"/>
</dbReference>
<dbReference type="STRING" id="198092.SAMN02745194_04949"/>
<name>A0A1M6SLA2_9PROT</name>
<dbReference type="InterPro" id="IPR048433">
    <property type="entry name" value="YNCE-like_beta-prop"/>
</dbReference>
<reference evidence="4 5" key="1">
    <citation type="submission" date="2016-11" db="EMBL/GenBank/DDBJ databases">
        <authorList>
            <person name="Jaros S."/>
            <person name="Januszkiewicz K."/>
            <person name="Wedrychowicz H."/>
        </authorList>
    </citation>
    <scope>NUCLEOTIDE SEQUENCE [LARGE SCALE GENOMIC DNA]</scope>
    <source>
        <strain evidence="4 5">DSM 14916</strain>
    </source>
</reference>
<evidence type="ECO:0000256" key="1">
    <source>
        <dbReference type="ARBA" id="ARBA00022729"/>
    </source>
</evidence>
<feature type="domain" description="YNCE-like beta-propeller" evidence="3">
    <location>
        <begin position="166"/>
        <end position="321"/>
    </location>
</feature>
<keyword evidence="4" id="KW-0238">DNA-binding</keyword>
<protein>
    <submittedName>
        <fullName evidence="4">DNA-binding beta-propeller fold protein YncE</fullName>
    </submittedName>
</protein>
<feature type="chain" id="PRO_5009920913" evidence="2">
    <location>
        <begin position="20"/>
        <end position="331"/>
    </location>
</feature>
<dbReference type="InterPro" id="IPR051200">
    <property type="entry name" value="Host-pathogen_enzymatic-act"/>
</dbReference>
<keyword evidence="5" id="KW-1185">Reference proteome</keyword>
<evidence type="ECO:0000313" key="4">
    <source>
        <dbReference type="EMBL" id="SHK45358.1"/>
    </source>
</evidence>
<evidence type="ECO:0000313" key="5">
    <source>
        <dbReference type="Proteomes" id="UP000184387"/>
    </source>
</evidence>
<dbReference type="RefSeq" id="WP_086062544.1">
    <property type="nucleotide sequence ID" value="NZ_FQZF01000056.1"/>
</dbReference>
<dbReference type="Gene3D" id="2.130.10.10">
    <property type="entry name" value="YVTN repeat-like/Quinoprotein amine dehydrogenase"/>
    <property type="match status" value="1"/>
</dbReference>
<evidence type="ECO:0000256" key="2">
    <source>
        <dbReference type="SAM" id="SignalP"/>
    </source>
</evidence>
<dbReference type="GO" id="GO:0003677">
    <property type="term" value="F:DNA binding"/>
    <property type="evidence" value="ECO:0007669"/>
    <property type="project" value="UniProtKB-KW"/>
</dbReference>
<dbReference type="InterPro" id="IPR011048">
    <property type="entry name" value="Haem_d1_sf"/>
</dbReference>
<sequence length="331" mass="35462">MHRRTLLLSSLAVSLPAAAQGGAGTLLVMEKAAHRLAFLDAADGRRLGQVDLPDFPHEFVVDAAGRHAFVGHYGVETSASPGEGGHSVIVVDLAERRILRGIHLSPFNRLHGMAMDAQDRLSVLSEDRGVLLSIDRPLEESAASFAVPAGGIKTHLFSLTRDGERAYVTGLLSNTVSFVRPRDAAIPPVMVTTGRMPEGCCLSPDERTLYVASRRSGTLSALDAETMRLRDRRELGGDPLRVYAMPDARLLVTDLARGSLSLLRSDMSELWHLALGAKPAAASLHPSRPVAFVSLSSDEVMVVDLERARIEGRMKTGSGADVTKLLPGLPA</sequence>
<keyword evidence="1 2" id="KW-0732">Signal</keyword>
<feature type="signal peptide" evidence="2">
    <location>
        <begin position="1"/>
        <end position="19"/>
    </location>
</feature>
<dbReference type="OrthoDB" id="145213at2"/>
<dbReference type="Pfam" id="PF21783">
    <property type="entry name" value="YNCE"/>
    <property type="match status" value="1"/>
</dbReference>
<proteinExistence type="predicted"/>
<gene>
    <name evidence="4" type="ORF">SAMN02745194_04949</name>
</gene>
<dbReference type="EMBL" id="FQZF01000056">
    <property type="protein sequence ID" value="SHK45358.1"/>
    <property type="molecule type" value="Genomic_DNA"/>
</dbReference>
<accession>A0A1M6SLA2</accession>
<organism evidence="4 5">
    <name type="scientific">Muricoccus roseus</name>
    <dbReference type="NCBI Taxonomy" id="198092"/>
    <lineage>
        <taxon>Bacteria</taxon>
        <taxon>Pseudomonadati</taxon>
        <taxon>Pseudomonadota</taxon>
        <taxon>Alphaproteobacteria</taxon>
        <taxon>Acetobacterales</taxon>
        <taxon>Roseomonadaceae</taxon>
        <taxon>Muricoccus</taxon>
    </lineage>
</organism>
<evidence type="ECO:0000259" key="3">
    <source>
        <dbReference type="Pfam" id="PF21783"/>
    </source>
</evidence>
<dbReference type="InterPro" id="IPR015943">
    <property type="entry name" value="WD40/YVTN_repeat-like_dom_sf"/>
</dbReference>
<dbReference type="SUPFAM" id="SSF51004">
    <property type="entry name" value="C-terminal (heme d1) domain of cytochrome cd1-nitrite reductase"/>
    <property type="match status" value="1"/>
</dbReference>
<dbReference type="Proteomes" id="UP000184387">
    <property type="component" value="Unassembled WGS sequence"/>
</dbReference>
<dbReference type="AlphaFoldDB" id="A0A1M6SLA2"/>
<dbReference type="PANTHER" id="PTHR47197:SF3">
    <property type="entry name" value="DIHYDRO-HEME D1 DEHYDROGENASE"/>
    <property type="match status" value="1"/>
</dbReference>